<dbReference type="RefSeq" id="WP_267613383.1">
    <property type="nucleotide sequence ID" value="NZ_JAOVZQ010000001.1"/>
</dbReference>
<dbReference type="Pfam" id="PF13344">
    <property type="entry name" value="Hydrolase_6"/>
    <property type="match status" value="1"/>
</dbReference>
<dbReference type="Pfam" id="PF13242">
    <property type="entry name" value="Hydrolase_like"/>
    <property type="match status" value="1"/>
</dbReference>
<organism evidence="1 2">
    <name type="scientific">Hoeflea ulvae</name>
    <dbReference type="NCBI Taxonomy" id="2983764"/>
    <lineage>
        <taxon>Bacteria</taxon>
        <taxon>Pseudomonadati</taxon>
        <taxon>Pseudomonadota</taxon>
        <taxon>Alphaproteobacteria</taxon>
        <taxon>Hyphomicrobiales</taxon>
        <taxon>Rhizobiaceae</taxon>
        <taxon>Hoeflea</taxon>
    </lineage>
</organism>
<proteinExistence type="predicted"/>
<accession>A0ABT3YHY3</accession>
<reference evidence="1" key="1">
    <citation type="submission" date="2022-10" db="EMBL/GenBank/DDBJ databases">
        <title>Hoeflea sp. J2-29, isolated from marine algae.</title>
        <authorList>
            <person name="Kristyanto S."/>
            <person name="Kim J.M."/>
            <person name="Jeon C.O."/>
        </authorList>
    </citation>
    <scope>NUCLEOTIDE SEQUENCE</scope>
    <source>
        <strain evidence="1">J2-29</strain>
    </source>
</reference>
<comment type="caution">
    <text evidence="1">The sequence shown here is derived from an EMBL/GenBank/DDBJ whole genome shotgun (WGS) entry which is preliminary data.</text>
</comment>
<sequence length="307" mass="33184">MSTGAAILKGADTTIAFDEYESVRHRLPVMRRRADFVRAENLDAIADQIDVFLLDAFGVLNIGETAIPGVVDRVNGLRQRGKQVLVVTNAAGYPSSVLHQRYTRLGYSFGSNDAVSSRMALLSGLNSYPHRKWGMVAAPKFGREELPDGAIFLEDDPAAYAEAEGFLMFGASAWSESRQALLEQALKDKPRELLIGNPDLVAPTEAGLSLEPGHYAHRLASATGVEPVFFGKPFPAVFDMVRKHIRPGVPDERVVMVGDTLHTDILGGNAAGFRTALIQGFGFFDGGDPEAAILSSGITPDFILDRP</sequence>
<dbReference type="PANTHER" id="PTHR19288">
    <property type="entry name" value="4-NITROPHENYLPHOSPHATASE-RELATED"/>
    <property type="match status" value="1"/>
</dbReference>
<dbReference type="InterPro" id="IPR023214">
    <property type="entry name" value="HAD_sf"/>
</dbReference>
<dbReference type="Gene3D" id="3.40.50.1000">
    <property type="entry name" value="HAD superfamily/HAD-like"/>
    <property type="match status" value="2"/>
</dbReference>
<protein>
    <submittedName>
        <fullName evidence="1">HAD-IIA family hydrolase</fullName>
    </submittedName>
</protein>
<dbReference type="NCBIfam" id="TIGR01460">
    <property type="entry name" value="HAD-SF-IIA"/>
    <property type="match status" value="1"/>
</dbReference>
<evidence type="ECO:0000313" key="2">
    <source>
        <dbReference type="Proteomes" id="UP001081283"/>
    </source>
</evidence>
<dbReference type="EMBL" id="JAOVZQ010000001">
    <property type="protein sequence ID" value="MCY0095503.1"/>
    <property type="molecule type" value="Genomic_DNA"/>
</dbReference>
<evidence type="ECO:0000313" key="1">
    <source>
        <dbReference type="EMBL" id="MCY0095503.1"/>
    </source>
</evidence>
<dbReference type="InterPro" id="IPR036412">
    <property type="entry name" value="HAD-like_sf"/>
</dbReference>
<dbReference type="GO" id="GO:0016787">
    <property type="term" value="F:hydrolase activity"/>
    <property type="evidence" value="ECO:0007669"/>
    <property type="project" value="UniProtKB-KW"/>
</dbReference>
<keyword evidence="1" id="KW-0378">Hydrolase</keyword>
<gene>
    <name evidence="1" type="ORF">OEG82_15985</name>
</gene>
<name>A0ABT3YHY3_9HYPH</name>
<keyword evidence="2" id="KW-1185">Reference proteome</keyword>
<dbReference type="PANTHER" id="PTHR19288:SF90">
    <property type="entry name" value="OS08G0542600 PROTEIN"/>
    <property type="match status" value="1"/>
</dbReference>
<dbReference type="InterPro" id="IPR006357">
    <property type="entry name" value="HAD-SF_hydro_IIA"/>
</dbReference>
<dbReference type="Proteomes" id="UP001081283">
    <property type="component" value="Unassembled WGS sequence"/>
</dbReference>
<dbReference type="SUPFAM" id="SSF56784">
    <property type="entry name" value="HAD-like"/>
    <property type="match status" value="1"/>
</dbReference>